<feature type="transmembrane region" description="Helical" evidence="1">
    <location>
        <begin position="35"/>
        <end position="68"/>
    </location>
</feature>
<dbReference type="STRING" id="364199.SAMN04489858_10531"/>
<name>A0A1I0E9Q3_9RHOB</name>
<sequence length="85" mass="8902">MTPTLLITLGVALGWLVLACLLPRVKEPHRQRGLWALIGVGVPILGWLTLNWGPMAGVLGFAVGLAILFHPPKRHGGGGALPPLG</sequence>
<reference evidence="2 3" key="1">
    <citation type="submission" date="2016-10" db="EMBL/GenBank/DDBJ databases">
        <authorList>
            <person name="de Groot N.N."/>
        </authorList>
    </citation>
    <scope>NUCLEOTIDE SEQUENCE [LARGE SCALE GENOMIC DNA]</scope>
    <source>
        <strain evidence="2 3">DSM 17862</strain>
    </source>
</reference>
<evidence type="ECO:0008006" key="4">
    <source>
        <dbReference type="Google" id="ProtNLM"/>
    </source>
</evidence>
<dbReference type="RefSeq" id="WP_090734101.1">
    <property type="nucleotide sequence ID" value="NZ_CP177219.1"/>
</dbReference>
<proteinExistence type="predicted"/>
<dbReference type="InterPro" id="IPR018919">
    <property type="entry name" value="DUF2484"/>
</dbReference>
<keyword evidence="1" id="KW-0812">Transmembrane</keyword>
<protein>
    <recommendedName>
        <fullName evidence="4">DUF2484 family protein</fullName>
    </recommendedName>
</protein>
<accession>A0A1I0E9Q3</accession>
<evidence type="ECO:0000313" key="3">
    <source>
        <dbReference type="Proteomes" id="UP000199180"/>
    </source>
</evidence>
<dbReference type="Pfam" id="PF10658">
    <property type="entry name" value="DUF2484"/>
    <property type="match status" value="1"/>
</dbReference>
<dbReference type="OrthoDB" id="7779043at2"/>
<keyword evidence="3" id="KW-1185">Reference proteome</keyword>
<dbReference type="AlphaFoldDB" id="A0A1I0E9Q3"/>
<evidence type="ECO:0000256" key="1">
    <source>
        <dbReference type="SAM" id="Phobius"/>
    </source>
</evidence>
<dbReference type="EMBL" id="FOHO01000005">
    <property type="protein sequence ID" value="SET41151.1"/>
    <property type="molecule type" value="Genomic_DNA"/>
</dbReference>
<keyword evidence="1" id="KW-1133">Transmembrane helix</keyword>
<keyword evidence="1" id="KW-0472">Membrane</keyword>
<organism evidence="2 3">
    <name type="scientific">Paracoccus homiensis</name>
    <dbReference type="NCBI Taxonomy" id="364199"/>
    <lineage>
        <taxon>Bacteria</taxon>
        <taxon>Pseudomonadati</taxon>
        <taxon>Pseudomonadota</taxon>
        <taxon>Alphaproteobacteria</taxon>
        <taxon>Rhodobacterales</taxon>
        <taxon>Paracoccaceae</taxon>
        <taxon>Paracoccus</taxon>
    </lineage>
</organism>
<dbReference type="Proteomes" id="UP000199180">
    <property type="component" value="Unassembled WGS sequence"/>
</dbReference>
<evidence type="ECO:0000313" key="2">
    <source>
        <dbReference type="EMBL" id="SET41151.1"/>
    </source>
</evidence>
<gene>
    <name evidence="2" type="ORF">SAMN04489858_10531</name>
</gene>